<dbReference type="RefSeq" id="WP_268265282.1">
    <property type="nucleotide sequence ID" value="NZ_JALQCW010000026.1"/>
</dbReference>
<evidence type="ECO:0000313" key="2">
    <source>
        <dbReference type="Proteomes" id="UP001155059"/>
    </source>
</evidence>
<dbReference type="AlphaFoldDB" id="A0A9X1YVJ9"/>
<evidence type="ECO:0000313" key="1">
    <source>
        <dbReference type="EMBL" id="MCK9798479.1"/>
    </source>
</evidence>
<organism evidence="1 2">
    <name type="scientific">Pseudomonas morbosilactucae</name>
    <dbReference type="NCBI Taxonomy" id="2938197"/>
    <lineage>
        <taxon>Bacteria</taxon>
        <taxon>Pseudomonadati</taxon>
        <taxon>Pseudomonadota</taxon>
        <taxon>Gammaproteobacteria</taxon>
        <taxon>Pseudomonadales</taxon>
        <taxon>Pseudomonadaceae</taxon>
        <taxon>Pseudomonas</taxon>
    </lineage>
</organism>
<accession>A0A9X1YVJ9</accession>
<gene>
    <name evidence="1" type="ORF">M1B34_12260</name>
</gene>
<name>A0A9X1YVJ9_9PSED</name>
<proteinExistence type="predicted"/>
<protein>
    <submittedName>
        <fullName evidence="1">Uncharacterized protein</fullName>
    </submittedName>
</protein>
<sequence>MNKPFDMALFLNGVLVGSSVTRQRHLRQADAIQAAIFDRWQLDNPWKWQRKHLVWFLNNEISNRAETTRYYYRLTAKLIAVRLGKAWSLP</sequence>
<reference evidence="1 2" key="1">
    <citation type="journal article" date="2022" name="Int. J. Syst. Evol. Microbiol.">
        <title>Pseudomonas aegrilactucae sp. nov. and Pseudomonas morbosilactucae sp. nov., pathogens causing bacterial rot of lettuce in Japan.</title>
        <authorList>
            <person name="Sawada H."/>
            <person name="Fujikawa T."/>
            <person name="Satou M."/>
        </authorList>
    </citation>
    <scope>NUCLEOTIDE SEQUENCE [LARGE SCALE GENOMIC DNA]</scope>
    <source>
        <strain evidence="1 2">MAFF 302030</strain>
    </source>
</reference>
<dbReference type="EMBL" id="JALQCW010000026">
    <property type="protein sequence ID" value="MCK9798479.1"/>
    <property type="molecule type" value="Genomic_DNA"/>
</dbReference>
<reference evidence="1 2" key="2">
    <citation type="journal article" date="2023" name="Plant Pathol.">
        <title>Dismantling and reorganizing Pseudomonas marginalis sensu#lato.</title>
        <authorList>
            <person name="Sawada H."/>
            <person name="Fujikawa T."/>
            <person name="Satou M."/>
        </authorList>
    </citation>
    <scope>NUCLEOTIDE SEQUENCE [LARGE SCALE GENOMIC DNA]</scope>
    <source>
        <strain evidence="1 2">MAFF 302030</strain>
    </source>
</reference>
<comment type="caution">
    <text evidence="1">The sequence shown here is derived from an EMBL/GenBank/DDBJ whole genome shotgun (WGS) entry which is preliminary data.</text>
</comment>
<dbReference type="Proteomes" id="UP001155059">
    <property type="component" value="Unassembled WGS sequence"/>
</dbReference>